<dbReference type="InterPro" id="IPR020846">
    <property type="entry name" value="MFS_dom"/>
</dbReference>
<feature type="transmembrane region" description="Helical" evidence="11">
    <location>
        <begin position="309"/>
        <end position="329"/>
    </location>
</feature>
<name>A0A543DKA9_9PSEU</name>
<evidence type="ECO:0000256" key="7">
    <source>
        <dbReference type="ARBA" id="ARBA00022989"/>
    </source>
</evidence>
<accession>A0A543DKA9</accession>
<organism evidence="13 14">
    <name type="scientific">Pseudonocardia kunmingensis</name>
    <dbReference type="NCBI Taxonomy" id="630975"/>
    <lineage>
        <taxon>Bacteria</taxon>
        <taxon>Bacillati</taxon>
        <taxon>Actinomycetota</taxon>
        <taxon>Actinomycetes</taxon>
        <taxon>Pseudonocardiales</taxon>
        <taxon>Pseudonocardiaceae</taxon>
        <taxon>Pseudonocardia</taxon>
    </lineage>
</organism>
<feature type="transmembrane region" description="Helical" evidence="11">
    <location>
        <begin position="90"/>
        <end position="108"/>
    </location>
</feature>
<feature type="domain" description="Major facilitator superfamily (MFS) profile" evidence="12">
    <location>
        <begin position="18"/>
        <end position="427"/>
    </location>
</feature>
<dbReference type="PANTHER" id="PTHR43528:SF1">
    <property type="entry name" value="ALPHA-KETOGLUTARATE PERMEASE"/>
    <property type="match status" value="1"/>
</dbReference>
<evidence type="ECO:0000313" key="13">
    <source>
        <dbReference type="EMBL" id="TQM09685.1"/>
    </source>
</evidence>
<dbReference type="EMBL" id="VFPA01000003">
    <property type="protein sequence ID" value="TQM09685.1"/>
    <property type="molecule type" value="Genomic_DNA"/>
</dbReference>
<keyword evidence="4" id="KW-1003">Cell membrane</keyword>
<feature type="transmembrane region" description="Helical" evidence="11">
    <location>
        <begin position="403"/>
        <end position="422"/>
    </location>
</feature>
<dbReference type="PROSITE" id="PS50850">
    <property type="entry name" value="MFS"/>
    <property type="match status" value="1"/>
</dbReference>
<dbReference type="Pfam" id="PF00083">
    <property type="entry name" value="Sugar_tr"/>
    <property type="match status" value="2"/>
</dbReference>
<reference evidence="13 14" key="1">
    <citation type="submission" date="2019-06" db="EMBL/GenBank/DDBJ databases">
        <title>Sequencing the genomes of 1000 actinobacteria strains.</title>
        <authorList>
            <person name="Klenk H.-P."/>
        </authorList>
    </citation>
    <scope>NUCLEOTIDE SEQUENCE [LARGE SCALE GENOMIC DNA]</scope>
    <source>
        <strain evidence="13 14">DSM 45301</strain>
    </source>
</reference>
<evidence type="ECO:0000256" key="10">
    <source>
        <dbReference type="ARBA" id="ARBA00039918"/>
    </source>
</evidence>
<comment type="function">
    <text evidence="9">May be a proton symporter involved in the uptake of osmolytes such as proline and glycine betaine.</text>
</comment>
<evidence type="ECO:0000256" key="1">
    <source>
        <dbReference type="ARBA" id="ARBA00004651"/>
    </source>
</evidence>
<dbReference type="InterPro" id="IPR036259">
    <property type="entry name" value="MFS_trans_sf"/>
</dbReference>
<dbReference type="InterPro" id="IPR051084">
    <property type="entry name" value="H+-coupled_symporters"/>
</dbReference>
<dbReference type="RefSeq" id="WP_211366865.1">
    <property type="nucleotide sequence ID" value="NZ_VFPA01000003.1"/>
</dbReference>
<feature type="transmembrane region" description="Helical" evidence="11">
    <location>
        <begin position="53"/>
        <end position="78"/>
    </location>
</feature>
<comment type="caution">
    <text evidence="13">The sequence shown here is derived from an EMBL/GenBank/DDBJ whole genome shotgun (WGS) entry which is preliminary data.</text>
</comment>
<evidence type="ECO:0000256" key="6">
    <source>
        <dbReference type="ARBA" id="ARBA00022847"/>
    </source>
</evidence>
<evidence type="ECO:0000256" key="5">
    <source>
        <dbReference type="ARBA" id="ARBA00022692"/>
    </source>
</evidence>
<sequence>MSVPGSTAPTLSGSTRRRVLAGSVGNLLENYDNLIYAYTASTLSVLFFPTGDAVSGLLATFATFAVGFLARPIGTLWFGHIGDRHGRKRALVISVVMMGVATTAIGLLPTYEAIGAAAPVLLVLIRLVQGFSVAGEWAGSATMLVESAPAHRRGFFGSFNQVSTAGGFLLAAAVIAANTALFSEEAFLAYGWRVPFLLGAVTAVVAVLLRRGVDDTPSFVAEAQQGTVSDRPLARAFATQKLAMLRGFGFTVGWTVAYFFFLTYLPTYLAEFAGYDAAAARASNLVALVVLTVAIAGFGLLSDRVGRKPLLLAGTGGLALLSWPVLVMFQTGETWALYVGQIAVALALASFSGPGPAALAELFPTTVRYSSLGIGYNFSVMVFGGTAPFVATALIGLGNTATIVALLPGAAALITLCVVLLMPESSRLPLR</sequence>
<evidence type="ECO:0000256" key="3">
    <source>
        <dbReference type="ARBA" id="ARBA00022448"/>
    </source>
</evidence>
<comment type="subcellular location">
    <subcellularLocation>
        <location evidence="1">Cell membrane</location>
        <topology evidence="1">Multi-pass membrane protein</topology>
    </subcellularLocation>
</comment>
<protein>
    <recommendedName>
        <fullName evidence="10">Putative proline/betaine transporter</fullName>
    </recommendedName>
</protein>
<gene>
    <name evidence="13" type="ORF">FB558_5452</name>
</gene>
<dbReference type="PANTHER" id="PTHR43528">
    <property type="entry name" value="ALPHA-KETOGLUTARATE PERMEASE"/>
    <property type="match status" value="1"/>
</dbReference>
<feature type="transmembrane region" description="Helical" evidence="11">
    <location>
        <begin position="243"/>
        <end position="265"/>
    </location>
</feature>
<keyword evidence="6" id="KW-0769">Symport</keyword>
<feature type="transmembrane region" description="Helical" evidence="11">
    <location>
        <begin position="189"/>
        <end position="209"/>
    </location>
</feature>
<keyword evidence="14" id="KW-1185">Reference proteome</keyword>
<feature type="transmembrane region" description="Helical" evidence="11">
    <location>
        <begin position="374"/>
        <end position="397"/>
    </location>
</feature>
<dbReference type="SUPFAM" id="SSF103473">
    <property type="entry name" value="MFS general substrate transporter"/>
    <property type="match status" value="1"/>
</dbReference>
<evidence type="ECO:0000256" key="2">
    <source>
        <dbReference type="ARBA" id="ARBA00008240"/>
    </source>
</evidence>
<dbReference type="FunFam" id="1.20.1250.20:FF:000001">
    <property type="entry name" value="Dicarboxylate MFS transporter"/>
    <property type="match status" value="1"/>
</dbReference>
<feature type="transmembrane region" description="Helical" evidence="11">
    <location>
        <begin position="114"/>
        <end position="134"/>
    </location>
</feature>
<feature type="transmembrane region" description="Helical" evidence="11">
    <location>
        <begin position="335"/>
        <end position="353"/>
    </location>
</feature>
<feature type="transmembrane region" description="Helical" evidence="11">
    <location>
        <begin position="285"/>
        <end position="302"/>
    </location>
</feature>
<proteinExistence type="inferred from homology"/>
<feature type="transmembrane region" description="Helical" evidence="11">
    <location>
        <begin position="155"/>
        <end position="177"/>
    </location>
</feature>
<dbReference type="GO" id="GO:0005886">
    <property type="term" value="C:plasma membrane"/>
    <property type="evidence" value="ECO:0007669"/>
    <property type="project" value="UniProtKB-SubCell"/>
</dbReference>
<evidence type="ECO:0000256" key="4">
    <source>
        <dbReference type="ARBA" id="ARBA00022475"/>
    </source>
</evidence>
<keyword evidence="8 11" id="KW-0472">Membrane</keyword>
<comment type="similarity">
    <text evidence="2">Belongs to the major facilitator superfamily. Metabolite:H+ Symporter (MHS) family (TC 2.A.1.6) family.</text>
</comment>
<dbReference type="InterPro" id="IPR005828">
    <property type="entry name" value="MFS_sugar_transport-like"/>
</dbReference>
<evidence type="ECO:0000256" key="9">
    <source>
        <dbReference type="ARBA" id="ARBA00037295"/>
    </source>
</evidence>
<keyword evidence="7 11" id="KW-1133">Transmembrane helix</keyword>
<keyword evidence="5 11" id="KW-0812">Transmembrane</keyword>
<dbReference type="Gene3D" id="1.20.1250.20">
    <property type="entry name" value="MFS general substrate transporter like domains"/>
    <property type="match status" value="2"/>
</dbReference>
<evidence type="ECO:0000256" key="8">
    <source>
        <dbReference type="ARBA" id="ARBA00023136"/>
    </source>
</evidence>
<evidence type="ECO:0000256" key="11">
    <source>
        <dbReference type="SAM" id="Phobius"/>
    </source>
</evidence>
<evidence type="ECO:0000313" key="14">
    <source>
        <dbReference type="Proteomes" id="UP000315677"/>
    </source>
</evidence>
<dbReference type="AlphaFoldDB" id="A0A543DKA9"/>
<evidence type="ECO:0000259" key="12">
    <source>
        <dbReference type="PROSITE" id="PS50850"/>
    </source>
</evidence>
<dbReference type="Proteomes" id="UP000315677">
    <property type="component" value="Unassembled WGS sequence"/>
</dbReference>
<keyword evidence="3" id="KW-0813">Transport</keyword>
<dbReference type="GO" id="GO:0015293">
    <property type="term" value="F:symporter activity"/>
    <property type="evidence" value="ECO:0007669"/>
    <property type="project" value="UniProtKB-KW"/>
</dbReference>